<dbReference type="Pfam" id="PF21531">
    <property type="entry name" value="Rv2175c_wHTH"/>
    <property type="match status" value="1"/>
</dbReference>
<dbReference type="RefSeq" id="WP_337918178.1">
    <property type="nucleotide sequence ID" value="NZ_BAABJL010000250.1"/>
</dbReference>
<protein>
    <submittedName>
        <fullName evidence="3">Excisionase family DNA binding protein</fullName>
    </submittedName>
</protein>
<dbReference type="InterPro" id="IPR048576">
    <property type="entry name" value="Rv2175c_wHTH"/>
</dbReference>
<name>A0A927N1E4_9ACTN</name>
<feature type="domain" description="DNA-binding protein Rv2175c wHTH" evidence="2">
    <location>
        <begin position="11"/>
        <end position="66"/>
    </location>
</feature>
<evidence type="ECO:0000259" key="2">
    <source>
        <dbReference type="Pfam" id="PF21531"/>
    </source>
</evidence>
<organism evidence="3 4">
    <name type="scientific">Actinopolymorpha pittospori</name>
    <dbReference type="NCBI Taxonomy" id="648752"/>
    <lineage>
        <taxon>Bacteria</taxon>
        <taxon>Bacillati</taxon>
        <taxon>Actinomycetota</taxon>
        <taxon>Actinomycetes</taxon>
        <taxon>Propionibacteriales</taxon>
        <taxon>Actinopolymorphaceae</taxon>
        <taxon>Actinopolymorpha</taxon>
    </lineage>
</organism>
<dbReference type="Pfam" id="PF18367">
    <property type="entry name" value="Rv2175c_C"/>
    <property type="match status" value="1"/>
</dbReference>
<proteinExistence type="predicted"/>
<reference evidence="3" key="1">
    <citation type="submission" date="2020-10" db="EMBL/GenBank/DDBJ databases">
        <title>Sequencing the genomes of 1000 actinobacteria strains.</title>
        <authorList>
            <person name="Klenk H.-P."/>
        </authorList>
    </citation>
    <scope>NUCLEOTIDE SEQUENCE</scope>
    <source>
        <strain evidence="3">DSM 45354</strain>
    </source>
</reference>
<gene>
    <name evidence="3" type="ORF">HEB94_007699</name>
</gene>
<dbReference type="Proteomes" id="UP000638648">
    <property type="component" value="Unassembled WGS sequence"/>
</dbReference>
<dbReference type="GO" id="GO:0003677">
    <property type="term" value="F:DNA binding"/>
    <property type="evidence" value="ECO:0007669"/>
    <property type="project" value="InterPro"/>
</dbReference>
<feature type="domain" description="Rv2175c C-terminal" evidence="1">
    <location>
        <begin position="73"/>
        <end position="127"/>
    </location>
</feature>
<sequence length="128" mass="14027">MSKNEPTTPTMPTDLDALVPEWLTVPEVAERLGVNVSRVRQLLREGELLAVPHGERGAPHVPAAFLTEDRVLKGLTGTITVLHDAGFGPVEAVRWLFMPDDGLETTPIDALVGNRIKEVRRQAQVLAF</sequence>
<dbReference type="InterPro" id="IPR041098">
    <property type="entry name" value="Rv2175c_C"/>
</dbReference>
<dbReference type="AlphaFoldDB" id="A0A927N1E4"/>
<evidence type="ECO:0000313" key="4">
    <source>
        <dbReference type="Proteomes" id="UP000638648"/>
    </source>
</evidence>
<evidence type="ECO:0000313" key="3">
    <source>
        <dbReference type="EMBL" id="MBE1610851.1"/>
    </source>
</evidence>
<comment type="caution">
    <text evidence="3">The sequence shown here is derived from an EMBL/GenBank/DDBJ whole genome shotgun (WGS) entry which is preliminary data.</text>
</comment>
<evidence type="ECO:0000259" key="1">
    <source>
        <dbReference type="Pfam" id="PF18367"/>
    </source>
</evidence>
<accession>A0A927N1E4</accession>
<keyword evidence="4" id="KW-1185">Reference proteome</keyword>
<dbReference type="EMBL" id="JADBEM010000001">
    <property type="protein sequence ID" value="MBE1610851.1"/>
    <property type="molecule type" value="Genomic_DNA"/>
</dbReference>